<protein>
    <submittedName>
        <fullName evidence="2">Uncharacterized protein</fullName>
    </submittedName>
</protein>
<dbReference type="PANTHER" id="PTHR35605">
    <property type="entry name" value="ECP2 EFFECTOR PROTEIN DOMAIN-CONTAINING PROTEIN-RELATED"/>
    <property type="match status" value="1"/>
</dbReference>
<comment type="caution">
    <text evidence="2">The sequence shown here is derived from an EMBL/GenBank/DDBJ whole genome shotgun (WGS) entry which is preliminary data.</text>
</comment>
<dbReference type="GeneID" id="34554080"/>
<keyword evidence="3" id="KW-1185">Reference proteome</keyword>
<name>A0A1G4BQI5_9PEZI</name>
<evidence type="ECO:0000256" key="1">
    <source>
        <dbReference type="SAM" id="SignalP"/>
    </source>
</evidence>
<dbReference type="STRING" id="1209926.A0A1G4BQI5"/>
<dbReference type="Proteomes" id="UP000176998">
    <property type="component" value="Unassembled WGS sequence"/>
</dbReference>
<proteinExistence type="predicted"/>
<feature type="signal peptide" evidence="1">
    <location>
        <begin position="1"/>
        <end position="18"/>
    </location>
</feature>
<dbReference type="EMBL" id="MJBS01000005">
    <property type="protein sequence ID" value="OHF03595.1"/>
    <property type="molecule type" value="Genomic_DNA"/>
</dbReference>
<reference evidence="2 3" key="1">
    <citation type="submission" date="2016-09" db="EMBL/GenBank/DDBJ databases">
        <authorList>
            <person name="Capua I."/>
            <person name="De Benedictis P."/>
            <person name="Joannis T."/>
            <person name="Lombin L.H."/>
            <person name="Cattoli G."/>
        </authorList>
    </citation>
    <scope>NUCLEOTIDE SEQUENCE [LARGE SCALE GENOMIC DNA]</scope>
    <source>
        <strain evidence="2 3">IMI 309357</strain>
    </source>
</reference>
<dbReference type="AlphaFoldDB" id="A0A1G4BQI5"/>
<dbReference type="RefSeq" id="XP_022480731.1">
    <property type="nucleotide sequence ID" value="XM_022612570.1"/>
</dbReference>
<sequence>MRSTYFFTLLAAIPAAMATSIEPRGPGTTAFIPSWEFEPLPGGKVHINGTVEEALAQLKQMNPNYEPPNPAPRTSTRSVFASLRRRQQTIITKDNVICNNSPPTNHFPVVAEGVKHLRSVKGQPQASGGPANCGRVSCSYGTAIWFCNDNTHAITLNSFKDIASMTAHISKFCAPNWTTPFSGQAFHPTANWNVVIHRSGC</sequence>
<evidence type="ECO:0000313" key="2">
    <source>
        <dbReference type="EMBL" id="OHF03595.1"/>
    </source>
</evidence>
<evidence type="ECO:0000313" key="3">
    <source>
        <dbReference type="Proteomes" id="UP000176998"/>
    </source>
</evidence>
<dbReference type="OrthoDB" id="3552888at2759"/>
<keyword evidence="1" id="KW-0732">Signal</keyword>
<organism evidence="2 3">
    <name type="scientific">Colletotrichum orchidophilum</name>
    <dbReference type="NCBI Taxonomy" id="1209926"/>
    <lineage>
        <taxon>Eukaryota</taxon>
        <taxon>Fungi</taxon>
        <taxon>Dikarya</taxon>
        <taxon>Ascomycota</taxon>
        <taxon>Pezizomycotina</taxon>
        <taxon>Sordariomycetes</taxon>
        <taxon>Hypocreomycetidae</taxon>
        <taxon>Glomerellales</taxon>
        <taxon>Glomerellaceae</taxon>
        <taxon>Colletotrichum</taxon>
    </lineage>
</organism>
<dbReference type="PANTHER" id="PTHR35605:SF1">
    <property type="entry name" value="ECP2 EFFECTOR PROTEIN DOMAIN-CONTAINING PROTEIN-RELATED"/>
    <property type="match status" value="1"/>
</dbReference>
<feature type="chain" id="PRO_5009603198" evidence="1">
    <location>
        <begin position="19"/>
        <end position="201"/>
    </location>
</feature>
<gene>
    <name evidence="2" type="ORF">CORC01_00914</name>
</gene>
<accession>A0A1G4BQI5</accession>